<proteinExistence type="predicted"/>
<keyword evidence="3" id="KW-1185">Reference proteome</keyword>
<feature type="compositionally biased region" description="Polar residues" evidence="1">
    <location>
        <begin position="89"/>
        <end position="98"/>
    </location>
</feature>
<name>A0AAE4JUU8_9CYAN</name>
<gene>
    <name evidence="2" type="ORF">RIF25_02475</name>
</gene>
<evidence type="ECO:0000313" key="3">
    <source>
        <dbReference type="Proteomes" id="UP001268256"/>
    </source>
</evidence>
<comment type="caution">
    <text evidence="2">The sequence shown here is derived from an EMBL/GenBank/DDBJ whole genome shotgun (WGS) entry which is preliminary data.</text>
</comment>
<feature type="region of interest" description="Disordered" evidence="1">
    <location>
        <begin position="75"/>
        <end position="98"/>
    </location>
</feature>
<dbReference type="Proteomes" id="UP001268256">
    <property type="component" value="Unassembled WGS sequence"/>
</dbReference>
<organism evidence="2 3">
    <name type="scientific">Pseudocalidococcus azoricus BACA0444</name>
    <dbReference type="NCBI Taxonomy" id="2918990"/>
    <lineage>
        <taxon>Bacteria</taxon>
        <taxon>Bacillati</taxon>
        <taxon>Cyanobacteriota</taxon>
        <taxon>Cyanophyceae</taxon>
        <taxon>Acaryochloridales</taxon>
        <taxon>Thermosynechococcaceae</taxon>
        <taxon>Pseudocalidococcus</taxon>
        <taxon>Pseudocalidococcus azoricus</taxon>
    </lineage>
</organism>
<dbReference type="AlphaFoldDB" id="A0AAE4JUU8"/>
<evidence type="ECO:0000256" key="1">
    <source>
        <dbReference type="SAM" id="MobiDB-lite"/>
    </source>
</evidence>
<sequence length="98" mass="10331">MPVVERIPNEAMVIRGGRNRPEDIQRGLGIYPSGVAGISLECGVGLSIGELAADIPHEQIGSTTVGEIRKGGEDVIRTSGRSPFHPTLTGLTPKQISD</sequence>
<evidence type="ECO:0000313" key="2">
    <source>
        <dbReference type="EMBL" id="MDS3859665.1"/>
    </source>
</evidence>
<protein>
    <submittedName>
        <fullName evidence="2">Uncharacterized protein</fullName>
    </submittedName>
</protein>
<dbReference type="RefSeq" id="WP_322876974.1">
    <property type="nucleotide sequence ID" value="NZ_JAVMIP010000002.1"/>
</dbReference>
<reference evidence="3" key="1">
    <citation type="submission" date="2023-07" db="EMBL/GenBank/DDBJ databases">
        <authorList>
            <person name="Luz R."/>
            <person name="Cordeiro R."/>
            <person name="Fonseca A."/>
            <person name="Goncalves V."/>
        </authorList>
    </citation>
    <scope>NUCLEOTIDE SEQUENCE [LARGE SCALE GENOMIC DNA]</scope>
    <source>
        <strain evidence="3">BACA0444</strain>
    </source>
</reference>
<accession>A0AAE4JUU8</accession>
<dbReference type="EMBL" id="JAVMIP010000002">
    <property type="protein sequence ID" value="MDS3859665.1"/>
    <property type="molecule type" value="Genomic_DNA"/>
</dbReference>